<gene>
    <name evidence="6" type="ORF">LKD75_11540</name>
</gene>
<dbReference type="InterPro" id="IPR051202">
    <property type="entry name" value="Peptidase_C40"/>
</dbReference>
<name>A0AAE2ZZ88_9FIRM</name>
<keyword evidence="2" id="KW-0645">Protease</keyword>
<evidence type="ECO:0000256" key="1">
    <source>
        <dbReference type="ARBA" id="ARBA00007074"/>
    </source>
</evidence>
<dbReference type="PANTHER" id="PTHR47053:SF1">
    <property type="entry name" value="MUREIN DD-ENDOPEPTIDASE MEPH-RELATED"/>
    <property type="match status" value="1"/>
</dbReference>
<dbReference type="PANTHER" id="PTHR47053">
    <property type="entry name" value="MUREIN DD-ENDOPEPTIDASE MEPH-RELATED"/>
    <property type="match status" value="1"/>
</dbReference>
<evidence type="ECO:0000256" key="3">
    <source>
        <dbReference type="ARBA" id="ARBA00022801"/>
    </source>
</evidence>
<dbReference type="RefSeq" id="WP_177306354.1">
    <property type="nucleotide sequence ID" value="NZ_JAJEPV010000027.1"/>
</dbReference>
<dbReference type="AlphaFoldDB" id="A0AAE2ZZ88"/>
<keyword evidence="3" id="KW-0378">Hydrolase</keyword>
<keyword evidence="7" id="KW-1185">Reference proteome</keyword>
<dbReference type="PROSITE" id="PS51935">
    <property type="entry name" value="NLPC_P60"/>
    <property type="match status" value="1"/>
</dbReference>
<dbReference type="Pfam" id="PF00877">
    <property type="entry name" value="NLPC_P60"/>
    <property type="match status" value="1"/>
</dbReference>
<dbReference type="InterPro" id="IPR038765">
    <property type="entry name" value="Papain-like_cys_pep_sf"/>
</dbReference>
<evidence type="ECO:0000313" key="6">
    <source>
        <dbReference type="EMBL" id="MCC2120206.1"/>
    </source>
</evidence>
<dbReference type="GO" id="GO:0006508">
    <property type="term" value="P:proteolysis"/>
    <property type="evidence" value="ECO:0007669"/>
    <property type="project" value="UniProtKB-KW"/>
</dbReference>
<dbReference type="SUPFAM" id="SSF54001">
    <property type="entry name" value="Cysteine proteinases"/>
    <property type="match status" value="1"/>
</dbReference>
<evidence type="ECO:0000256" key="2">
    <source>
        <dbReference type="ARBA" id="ARBA00022670"/>
    </source>
</evidence>
<evidence type="ECO:0000259" key="5">
    <source>
        <dbReference type="PROSITE" id="PS51935"/>
    </source>
</evidence>
<feature type="domain" description="NlpC/P60" evidence="5">
    <location>
        <begin position="229"/>
        <end position="375"/>
    </location>
</feature>
<comment type="caution">
    <text evidence="6">The sequence shown here is derived from an EMBL/GenBank/DDBJ whole genome shotgun (WGS) entry which is preliminary data.</text>
</comment>
<proteinExistence type="inferred from homology"/>
<dbReference type="Proteomes" id="UP001197795">
    <property type="component" value="Unassembled WGS sequence"/>
</dbReference>
<evidence type="ECO:0000256" key="4">
    <source>
        <dbReference type="ARBA" id="ARBA00022807"/>
    </source>
</evidence>
<reference evidence="6 7" key="1">
    <citation type="submission" date="2021-10" db="EMBL/GenBank/DDBJ databases">
        <title>Anaerobic single-cell dispensing facilitates the cultivation of human gut bacteria.</title>
        <authorList>
            <person name="Afrizal A."/>
        </authorList>
    </citation>
    <scope>NUCLEOTIDE SEQUENCE [LARGE SCALE GENOMIC DNA]</scope>
    <source>
        <strain evidence="6 7">CLA-AA-H273</strain>
    </source>
</reference>
<dbReference type="EMBL" id="JAJEPV010000027">
    <property type="protein sequence ID" value="MCC2120206.1"/>
    <property type="molecule type" value="Genomic_DNA"/>
</dbReference>
<sequence>MKKAFLFKITLLFGTMFSGILLLLLLFVVCMDGGAESSLYIPADDETAAAYQAICSETGVPWDIALMADVLLAEQLGQRIEEREPLITSLQFCILTVTEQEAYEEEITENGQKYQVTRWRDVDQKIYAGTDGICEYLDITESWFAGKTIQDVLNALQEKREEDQDEDTDYLPALSVNEAYEEILKKRIGLTDKNSDTVLSMHNSQYLAQVYGYVYGFDEIELPELVVGDVTRQELTQVAASLLGHPYLMGGKSPSQGSPKGPLDCSGFVDWVYIQCFGTGVSGGGVPDGVAMSGTALQWYATAPISMEDLQIGDLAFLQDPAKLGKGKINHVGIYIGEYNGAKYFIHCAGRAYGTEDLPNGRVGISRLSGSNDYNPVTGGHFSPAMKGCNFRYFRRPNFAFRED</sequence>
<evidence type="ECO:0000313" key="7">
    <source>
        <dbReference type="Proteomes" id="UP001197795"/>
    </source>
</evidence>
<dbReference type="Gene3D" id="3.90.1720.10">
    <property type="entry name" value="endopeptidase domain like (from Nostoc punctiforme)"/>
    <property type="match status" value="1"/>
</dbReference>
<dbReference type="InterPro" id="IPR000064">
    <property type="entry name" value="NLP_P60_dom"/>
</dbReference>
<comment type="similarity">
    <text evidence="1">Belongs to the peptidase C40 family.</text>
</comment>
<dbReference type="GO" id="GO:0008234">
    <property type="term" value="F:cysteine-type peptidase activity"/>
    <property type="evidence" value="ECO:0007669"/>
    <property type="project" value="UniProtKB-KW"/>
</dbReference>
<organism evidence="6 7">
    <name type="scientific">Waltera acetigignens</name>
    <dbReference type="NCBI Taxonomy" id="2981769"/>
    <lineage>
        <taxon>Bacteria</taxon>
        <taxon>Bacillati</taxon>
        <taxon>Bacillota</taxon>
        <taxon>Clostridia</taxon>
        <taxon>Lachnospirales</taxon>
        <taxon>Lachnospiraceae</taxon>
        <taxon>Waltera</taxon>
    </lineage>
</organism>
<accession>A0AAE2ZZ88</accession>
<keyword evidence="4" id="KW-0788">Thiol protease</keyword>
<protein>
    <submittedName>
        <fullName evidence="6">C40 family peptidase</fullName>
    </submittedName>
</protein>